<comment type="caution">
    <text evidence="2">The sequence shown here is derived from an EMBL/GenBank/DDBJ whole genome shotgun (WGS) entry which is preliminary data.</text>
</comment>
<gene>
    <name evidence="2" type="ORF">EVAR_29189_1</name>
</gene>
<name>A0A4C1VAD3_EUMVA</name>
<proteinExistence type="predicted"/>
<accession>A0A4C1VAD3</accession>
<reference evidence="2 3" key="1">
    <citation type="journal article" date="2019" name="Commun. Biol.">
        <title>The bagworm genome reveals a unique fibroin gene that provides high tensile strength.</title>
        <authorList>
            <person name="Kono N."/>
            <person name="Nakamura H."/>
            <person name="Ohtoshi R."/>
            <person name="Tomita M."/>
            <person name="Numata K."/>
            <person name="Arakawa K."/>
        </authorList>
    </citation>
    <scope>NUCLEOTIDE SEQUENCE [LARGE SCALE GENOMIC DNA]</scope>
</reference>
<feature type="region of interest" description="Disordered" evidence="1">
    <location>
        <begin position="103"/>
        <end position="122"/>
    </location>
</feature>
<evidence type="ECO:0000256" key="1">
    <source>
        <dbReference type="SAM" id="MobiDB-lite"/>
    </source>
</evidence>
<evidence type="ECO:0000313" key="3">
    <source>
        <dbReference type="Proteomes" id="UP000299102"/>
    </source>
</evidence>
<dbReference type="EMBL" id="BGZK01000313">
    <property type="protein sequence ID" value="GBP36058.1"/>
    <property type="molecule type" value="Genomic_DNA"/>
</dbReference>
<organism evidence="2 3">
    <name type="scientific">Eumeta variegata</name>
    <name type="common">Bagworm moth</name>
    <name type="synonym">Eumeta japonica</name>
    <dbReference type="NCBI Taxonomy" id="151549"/>
    <lineage>
        <taxon>Eukaryota</taxon>
        <taxon>Metazoa</taxon>
        <taxon>Ecdysozoa</taxon>
        <taxon>Arthropoda</taxon>
        <taxon>Hexapoda</taxon>
        <taxon>Insecta</taxon>
        <taxon>Pterygota</taxon>
        <taxon>Neoptera</taxon>
        <taxon>Endopterygota</taxon>
        <taxon>Lepidoptera</taxon>
        <taxon>Glossata</taxon>
        <taxon>Ditrysia</taxon>
        <taxon>Tineoidea</taxon>
        <taxon>Psychidae</taxon>
        <taxon>Oiketicinae</taxon>
        <taxon>Eumeta</taxon>
    </lineage>
</organism>
<sequence>MSCSIKVYPPVLLSSAFRIASQYDVFTSERSWEGVNSAGRRFQKYSKLTLDIALSKLHNGTEIHNPHSSQYDDYFIIECDSSNRFLTKAILKQSFCVLGTPQAIGSGPKENYPDSDYSCIKS</sequence>
<dbReference type="AlphaFoldDB" id="A0A4C1VAD3"/>
<keyword evidence="3" id="KW-1185">Reference proteome</keyword>
<dbReference type="Proteomes" id="UP000299102">
    <property type="component" value="Unassembled WGS sequence"/>
</dbReference>
<protein>
    <submittedName>
        <fullName evidence="2">Uncharacterized protein</fullName>
    </submittedName>
</protein>
<evidence type="ECO:0000313" key="2">
    <source>
        <dbReference type="EMBL" id="GBP36058.1"/>
    </source>
</evidence>